<organism evidence="1 2">
    <name type="scientific">Rouxiella silvae</name>
    <dbReference type="NCBI Taxonomy" id="1646373"/>
    <lineage>
        <taxon>Bacteria</taxon>
        <taxon>Pseudomonadati</taxon>
        <taxon>Pseudomonadota</taxon>
        <taxon>Gammaproteobacteria</taxon>
        <taxon>Enterobacterales</taxon>
        <taxon>Yersiniaceae</taxon>
        <taxon>Rouxiella</taxon>
    </lineage>
</organism>
<evidence type="ECO:0000313" key="2">
    <source>
        <dbReference type="Proteomes" id="UP000705283"/>
    </source>
</evidence>
<comment type="caution">
    <text evidence="1">The sequence shown here is derived from an EMBL/GenBank/DDBJ whole genome shotgun (WGS) entry which is preliminary data.</text>
</comment>
<protein>
    <submittedName>
        <fullName evidence="1">Uncharacterized protein</fullName>
    </submittedName>
</protein>
<sequence>MYSDTTQENSSEPGVYALVKSVFNREPDIRGSLPVSFFSGLRVAVTDSPLRNRLFFSTLIYAIARRVLTTTQSIGRRRNVLPVRTLNPVRHEKILHLQPS</sequence>
<proteinExistence type="predicted"/>
<dbReference type="Proteomes" id="UP000705283">
    <property type="component" value="Unassembled WGS sequence"/>
</dbReference>
<accession>A0AA41BUZ2</accession>
<name>A0AA41BUZ2_9GAMM</name>
<dbReference type="RefSeq" id="WP_194977320.1">
    <property type="nucleotide sequence ID" value="NZ_JADMKS010000001.1"/>
</dbReference>
<reference evidence="1" key="1">
    <citation type="submission" date="2020-11" db="EMBL/GenBank/DDBJ databases">
        <authorList>
            <person name="Lee S.D."/>
        </authorList>
    </citation>
    <scope>NUCLEOTIDE SEQUENCE</scope>
    <source>
        <strain evidence="1">SAP-2</strain>
    </source>
</reference>
<evidence type="ECO:0000313" key="1">
    <source>
        <dbReference type="EMBL" id="MBF6635068.1"/>
    </source>
</evidence>
<reference evidence="1" key="2">
    <citation type="submission" date="2022-09" db="EMBL/GenBank/DDBJ databases">
        <title>Rouxiella aceris sp. nov., isolated from tree sap and emended description of the genus Rhouxiella.</title>
        <authorList>
            <person name="Kim I.S."/>
        </authorList>
    </citation>
    <scope>NUCLEOTIDE SEQUENCE</scope>
    <source>
        <strain evidence="1">SAP-2</strain>
    </source>
</reference>
<gene>
    <name evidence="1" type="ORF">ITX54_00080</name>
</gene>
<dbReference type="EMBL" id="JADMKS010000001">
    <property type="protein sequence ID" value="MBF6635068.1"/>
    <property type="molecule type" value="Genomic_DNA"/>
</dbReference>
<dbReference type="AlphaFoldDB" id="A0AA41BUZ2"/>